<reference evidence="4 5" key="1">
    <citation type="submission" date="2022-09" db="EMBL/GenBank/DDBJ databases">
        <authorList>
            <person name="Palmer J.M."/>
        </authorList>
    </citation>
    <scope>NUCLEOTIDE SEQUENCE [LARGE SCALE GENOMIC DNA]</scope>
    <source>
        <strain evidence="4 5">DSM 7382</strain>
    </source>
</reference>
<evidence type="ECO:0000313" key="4">
    <source>
        <dbReference type="EMBL" id="KAK7690404.1"/>
    </source>
</evidence>
<feature type="region of interest" description="Disordered" evidence="1">
    <location>
        <begin position="113"/>
        <end position="148"/>
    </location>
</feature>
<evidence type="ECO:0000256" key="1">
    <source>
        <dbReference type="SAM" id="MobiDB-lite"/>
    </source>
</evidence>
<protein>
    <recommendedName>
        <fullName evidence="3">DUF6534 domain-containing protein</fullName>
    </recommendedName>
</protein>
<keyword evidence="2" id="KW-0472">Membrane</keyword>
<gene>
    <name evidence="4" type="ORF">QCA50_007062</name>
</gene>
<sequence length="148" mass="16631">MVYYLRRNTTAFERTRNVLSWMILYSVHTGGILALVLACALATYLLLPSSLIFTAFILINSELNSNAFFGLLNAKNRLRQKMNDPIMIASNELSDQSASYRLRTIEIGVTKETSHAADDIGHPRRETNSKEVSSNKSQLRVTTQSFDA</sequence>
<comment type="caution">
    <text evidence="4">The sequence shown here is derived from an EMBL/GenBank/DDBJ whole genome shotgun (WGS) entry which is preliminary data.</text>
</comment>
<keyword evidence="5" id="KW-1185">Reference proteome</keyword>
<name>A0AAW0GFE8_9APHY</name>
<keyword evidence="2" id="KW-0812">Transmembrane</keyword>
<dbReference type="InterPro" id="IPR045339">
    <property type="entry name" value="DUF6534"/>
</dbReference>
<feature type="transmembrane region" description="Helical" evidence="2">
    <location>
        <begin position="51"/>
        <end position="72"/>
    </location>
</feature>
<evidence type="ECO:0000259" key="3">
    <source>
        <dbReference type="Pfam" id="PF20152"/>
    </source>
</evidence>
<dbReference type="AlphaFoldDB" id="A0AAW0GFE8"/>
<keyword evidence="2" id="KW-1133">Transmembrane helix</keyword>
<evidence type="ECO:0000313" key="5">
    <source>
        <dbReference type="Proteomes" id="UP001385951"/>
    </source>
</evidence>
<dbReference type="Proteomes" id="UP001385951">
    <property type="component" value="Unassembled WGS sequence"/>
</dbReference>
<feature type="transmembrane region" description="Helical" evidence="2">
    <location>
        <begin position="21"/>
        <end position="45"/>
    </location>
</feature>
<dbReference type="Pfam" id="PF20152">
    <property type="entry name" value="DUF6534"/>
    <property type="match status" value="1"/>
</dbReference>
<accession>A0AAW0GFE8</accession>
<feature type="compositionally biased region" description="Basic and acidic residues" evidence="1">
    <location>
        <begin position="113"/>
        <end position="129"/>
    </location>
</feature>
<dbReference type="EMBL" id="JASBNA010000007">
    <property type="protein sequence ID" value="KAK7690404.1"/>
    <property type="molecule type" value="Genomic_DNA"/>
</dbReference>
<feature type="domain" description="DUF6534" evidence="3">
    <location>
        <begin position="1"/>
        <end position="76"/>
    </location>
</feature>
<feature type="compositionally biased region" description="Polar residues" evidence="1">
    <location>
        <begin position="130"/>
        <end position="148"/>
    </location>
</feature>
<proteinExistence type="predicted"/>
<organism evidence="4 5">
    <name type="scientific">Cerrena zonata</name>
    <dbReference type="NCBI Taxonomy" id="2478898"/>
    <lineage>
        <taxon>Eukaryota</taxon>
        <taxon>Fungi</taxon>
        <taxon>Dikarya</taxon>
        <taxon>Basidiomycota</taxon>
        <taxon>Agaricomycotina</taxon>
        <taxon>Agaricomycetes</taxon>
        <taxon>Polyporales</taxon>
        <taxon>Cerrenaceae</taxon>
        <taxon>Cerrena</taxon>
    </lineage>
</organism>
<evidence type="ECO:0000256" key="2">
    <source>
        <dbReference type="SAM" id="Phobius"/>
    </source>
</evidence>